<reference evidence="2" key="1">
    <citation type="journal article" date="2020" name="bioRxiv">
        <title>Chromosome-level reference genome of the European wasp spider Argiope bruennichi: a resource for studies on range expansion and evolutionary adaptation.</title>
        <authorList>
            <person name="Sheffer M.M."/>
            <person name="Hoppe A."/>
            <person name="Krehenwinkel H."/>
            <person name="Uhl G."/>
            <person name="Kuss A.W."/>
            <person name="Jensen L."/>
            <person name="Jensen C."/>
            <person name="Gillespie R.G."/>
            <person name="Hoff K.J."/>
            <person name="Prost S."/>
        </authorList>
    </citation>
    <scope>NUCLEOTIDE SEQUENCE</scope>
</reference>
<feature type="compositionally biased region" description="Low complexity" evidence="1">
    <location>
        <begin position="63"/>
        <end position="73"/>
    </location>
</feature>
<evidence type="ECO:0000313" key="2">
    <source>
        <dbReference type="EMBL" id="KAF8773373.1"/>
    </source>
</evidence>
<name>A0A8T0EH86_ARGBR</name>
<keyword evidence="3" id="KW-1185">Reference proteome</keyword>
<reference evidence="2" key="2">
    <citation type="submission" date="2020-06" db="EMBL/GenBank/DDBJ databases">
        <authorList>
            <person name="Sheffer M."/>
        </authorList>
    </citation>
    <scope>NUCLEOTIDE SEQUENCE</scope>
</reference>
<comment type="caution">
    <text evidence="2">The sequence shown here is derived from an EMBL/GenBank/DDBJ whole genome shotgun (WGS) entry which is preliminary data.</text>
</comment>
<gene>
    <name evidence="2" type="ORF">HNY73_016043</name>
</gene>
<sequence length="123" mass="14077">MLQKTQEDLHLDVSGNFHMSAINKELIPSKKKWGISIFQRRLQPHQSKQKPMPHGSTMVTQGLLPPKTTPLKPNVQVPHKTLPPKQKLLHSLQFQKAAWENRLCLTTHSLRGPQNIGSPWREV</sequence>
<proteinExistence type="predicted"/>
<dbReference type="EMBL" id="JABXBU010002227">
    <property type="protein sequence ID" value="KAF8773373.1"/>
    <property type="molecule type" value="Genomic_DNA"/>
</dbReference>
<evidence type="ECO:0000256" key="1">
    <source>
        <dbReference type="SAM" id="MobiDB-lite"/>
    </source>
</evidence>
<feature type="region of interest" description="Disordered" evidence="1">
    <location>
        <begin position="43"/>
        <end position="81"/>
    </location>
</feature>
<protein>
    <submittedName>
        <fullName evidence="2">Uncharacterized protein</fullName>
    </submittedName>
</protein>
<organism evidence="2 3">
    <name type="scientific">Argiope bruennichi</name>
    <name type="common">Wasp spider</name>
    <name type="synonym">Aranea bruennichi</name>
    <dbReference type="NCBI Taxonomy" id="94029"/>
    <lineage>
        <taxon>Eukaryota</taxon>
        <taxon>Metazoa</taxon>
        <taxon>Ecdysozoa</taxon>
        <taxon>Arthropoda</taxon>
        <taxon>Chelicerata</taxon>
        <taxon>Arachnida</taxon>
        <taxon>Araneae</taxon>
        <taxon>Araneomorphae</taxon>
        <taxon>Entelegynae</taxon>
        <taxon>Araneoidea</taxon>
        <taxon>Araneidae</taxon>
        <taxon>Argiope</taxon>
    </lineage>
</organism>
<dbReference type="AlphaFoldDB" id="A0A8T0EH86"/>
<accession>A0A8T0EH86</accession>
<evidence type="ECO:0000313" key="3">
    <source>
        <dbReference type="Proteomes" id="UP000807504"/>
    </source>
</evidence>
<dbReference type="Proteomes" id="UP000807504">
    <property type="component" value="Unassembled WGS sequence"/>
</dbReference>